<dbReference type="InterPro" id="IPR002528">
    <property type="entry name" value="MATE_fam"/>
</dbReference>
<dbReference type="PANTHER" id="PTHR43298:SF2">
    <property type="entry name" value="FMN_FAD EXPORTER YEEO-RELATED"/>
    <property type="match status" value="1"/>
</dbReference>
<dbReference type="GO" id="GO:0042910">
    <property type="term" value="F:xenobiotic transmembrane transporter activity"/>
    <property type="evidence" value="ECO:0007669"/>
    <property type="project" value="InterPro"/>
</dbReference>
<accession>J9CGM6</accession>
<feature type="transmembrane region" description="Helical" evidence="2">
    <location>
        <begin position="58"/>
        <end position="77"/>
    </location>
</feature>
<feature type="transmembrane region" description="Helical" evidence="2">
    <location>
        <begin position="195"/>
        <end position="218"/>
    </location>
</feature>
<proteinExistence type="predicted"/>
<reference evidence="3" key="1">
    <citation type="journal article" date="2012" name="PLoS ONE">
        <title>Gene sets for utilization of primary and secondary nutrition supplies in the distal gut of endangered iberian lynx.</title>
        <authorList>
            <person name="Alcaide M."/>
            <person name="Messina E."/>
            <person name="Richter M."/>
            <person name="Bargiela R."/>
            <person name="Peplies J."/>
            <person name="Huws S.A."/>
            <person name="Newbold C.J."/>
            <person name="Golyshin P.N."/>
            <person name="Simon M.A."/>
            <person name="Lopez G."/>
            <person name="Yakimov M.M."/>
            <person name="Ferrer M."/>
        </authorList>
    </citation>
    <scope>NUCLEOTIDE SEQUENCE</scope>
</reference>
<keyword evidence="2" id="KW-1133">Transmembrane helix</keyword>
<organism evidence="3">
    <name type="scientific">gut metagenome</name>
    <dbReference type="NCBI Taxonomy" id="749906"/>
    <lineage>
        <taxon>unclassified sequences</taxon>
        <taxon>metagenomes</taxon>
        <taxon>organismal metagenomes</taxon>
    </lineage>
</organism>
<feature type="transmembrane region" description="Helical" evidence="2">
    <location>
        <begin position="97"/>
        <end position="118"/>
    </location>
</feature>
<feature type="transmembrane region" description="Helical" evidence="2">
    <location>
        <begin position="163"/>
        <end position="183"/>
    </location>
</feature>
<name>J9CGM6_9ZZZZ</name>
<feature type="transmembrane region" description="Helical" evidence="2">
    <location>
        <begin position="130"/>
        <end position="151"/>
    </location>
</feature>
<dbReference type="PANTHER" id="PTHR43298">
    <property type="entry name" value="MULTIDRUG RESISTANCE PROTEIN NORM-RELATED"/>
    <property type="match status" value="1"/>
</dbReference>
<evidence type="ECO:0000313" key="3">
    <source>
        <dbReference type="EMBL" id="EJW99175.1"/>
    </source>
</evidence>
<protein>
    <submittedName>
        <fullName evidence="3">MATE efflux family protein</fullName>
    </submittedName>
</protein>
<keyword evidence="2" id="KW-0812">Transmembrane</keyword>
<feature type="non-terminal residue" evidence="3">
    <location>
        <position position="255"/>
    </location>
</feature>
<sequence length="255" mass="28480">MNPLLCKEYQQHVRSLLMLGLPIIIGQLGNIITGLADTVMVGQHSTAELAAASFANNVINAFIILGTGFSYNCTPIIGEQLAINKHTAIGGWLKNSLMANFTTTLLILLCLAAIYFRMDWLRQPQELLPLIRPYYVVLAGSVLFVMLSNSFRQFVEGILDASISMWILTFVNALNIFGNYLLIYGKMGLPELGLLGAGVSTLFSRMIMLLLFVGVFLYQSKYAPYRKGFIVTPLRKAYWMRLNRIGWPIAFQQGI</sequence>
<comment type="caution">
    <text evidence="3">The sequence shown here is derived from an EMBL/GenBank/DDBJ whole genome shotgun (WGS) entry which is preliminary data.</text>
</comment>
<gene>
    <name evidence="3" type="ORF">EVA_12718</name>
</gene>
<feature type="transmembrane region" description="Helical" evidence="2">
    <location>
        <begin position="16"/>
        <end position="36"/>
    </location>
</feature>
<dbReference type="GO" id="GO:0015297">
    <property type="term" value="F:antiporter activity"/>
    <property type="evidence" value="ECO:0007669"/>
    <property type="project" value="InterPro"/>
</dbReference>
<evidence type="ECO:0000256" key="1">
    <source>
        <dbReference type="ARBA" id="ARBA00022448"/>
    </source>
</evidence>
<dbReference type="InterPro" id="IPR050222">
    <property type="entry name" value="MATE_MdtK"/>
</dbReference>
<dbReference type="AlphaFoldDB" id="J9CGM6"/>
<evidence type="ECO:0000256" key="2">
    <source>
        <dbReference type="SAM" id="Phobius"/>
    </source>
</evidence>
<dbReference type="GO" id="GO:0005886">
    <property type="term" value="C:plasma membrane"/>
    <property type="evidence" value="ECO:0007669"/>
    <property type="project" value="TreeGrafter"/>
</dbReference>
<keyword evidence="1" id="KW-0813">Transport</keyword>
<keyword evidence="2" id="KW-0472">Membrane</keyword>
<dbReference type="EMBL" id="AMCI01003935">
    <property type="protein sequence ID" value="EJW99175.1"/>
    <property type="molecule type" value="Genomic_DNA"/>
</dbReference>
<dbReference type="Pfam" id="PF01554">
    <property type="entry name" value="MatE"/>
    <property type="match status" value="1"/>
</dbReference>